<evidence type="ECO:0000256" key="8">
    <source>
        <dbReference type="ARBA" id="ARBA00023180"/>
    </source>
</evidence>
<feature type="transmembrane region" description="Helical" evidence="11">
    <location>
        <begin position="36"/>
        <end position="60"/>
    </location>
</feature>
<evidence type="ECO:0000256" key="7">
    <source>
        <dbReference type="ARBA" id="ARBA00023170"/>
    </source>
</evidence>
<protein>
    <recommendedName>
        <fullName evidence="12">G-protein coupled receptors family 1 profile domain-containing protein</fullName>
    </recommendedName>
</protein>
<evidence type="ECO:0000256" key="3">
    <source>
        <dbReference type="ARBA" id="ARBA00022692"/>
    </source>
</evidence>
<gene>
    <name evidence="13" type="ORF">PEVE_00041359</name>
</gene>
<dbReference type="Pfam" id="PF00001">
    <property type="entry name" value="7tm_1"/>
    <property type="match status" value="1"/>
</dbReference>
<dbReference type="PANTHER" id="PTHR24246:SF27">
    <property type="entry name" value="ADENOSINE RECEPTOR, ISOFORM A"/>
    <property type="match status" value="1"/>
</dbReference>
<proteinExistence type="inferred from homology"/>
<evidence type="ECO:0000256" key="9">
    <source>
        <dbReference type="ARBA" id="ARBA00023224"/>
    </source>
</evidence>
<evidence type="ECO:0000256" key="10">
    <source>
        <dbReference type="RuleBase" id="RU000688"/>
    </source>
</evidence>
<dbReference type="InterPro" id="IPR017452">
    <property type="entry name" value="GPCR_Rhodpsn_7TM"/>
</dbReference>
<evidence type="ECO:0000313" key="14">
    <source>
        <dbReference type="Proteomes" id="UP001159427"/>
    </source>
</evidence>
<feature type="transmembrane region" description="Helical" evidence="11">
    <location>
        <begin position="193"/>
        <end position="219"/>
    </location>
</feature>
<feature type="transmembrane region" description="Helical" evidence="11">
    <location>
        <begin position="115"/>
        <end position="138"/>
    </location>
</feature>
<dbReference type="SMART" id="SM01381">
    <property type="entry name" value="7TM_GPCR_Srsx"/>
    <property type="match status" value="1"/>
</dbReference>
<keyword evidence="9 10" id="KW-0807">Transducer</keyword>
<keyword evidence="5 10" id="KW-0297">G-protein coupled receptor</keyword>
<keyword evidence="6 11" id="KW-0472">Membrane</keyword>
<keyword evidence="3 10" id="KW-0812">Transmembrane</keyword>
<feature type="domain" description="G-protein coupled receptors family 1 profile" evidence="12">
    <location>
        <begin position="14"/>
        <end position="217"/>
    </location>
</feature>
<evidence type="ECO:0000256" key="1">
    <source>
        <dbReference type="ARBA" id="ARBA00004651"/>
    </source>
</evidence>
<keyword evidence="7 10" id="KW-0675">Receptor</keyword>
<dbReference type="PROSITE" id="PS00237">
    <property type="entry name" value="G_PROTEIN_RECEP_F1_1"/>
    <property type="match status" value="1"/>
</dbReference>
<sequence length="457" mass="50913">MAANSVGAVVGTFGNFLVCTAVLYTSPRLRRCSNYLLVSLAIADLIVTMVCEPLVVGIVAKKTFFNDCASNLELAYVVSSNFSCSASIMHLAAISVDRFLAVIFPLRHGRIMKSYGLKVMLIVVWGVAAVFASLRVPLLKETAYMVLVIFAISYFLVIGCYLSITISVFLIAKRKKQKRKGGTVVASTNAERRLAFTLAIVIGVFTACWFPMIVVFFAAGKSLVKMYGTACYHWDKAFHFPGKLHFLVKTVTDSVRPGVVYLNLELSTANVVILCEIYLSAAHNAMTTVHDLFKIYFMSTKNSSIMEKLYLMVALKSNNCHCICSLQPRGQNNLMELYWRVIIFLLGLLWSGKWVSVNLHTCLNRHSYELLKAKLGNCLAYLVTLAYLKSLRPFVQFSFGFWICPKRNSFFTFKQPSMKNSSSSLENTINLSASDCSLPLAHGIGLMAAKRQPRHHP</sequence>
<feature type="transmembrane region" description="Helical" evidence="11">
    <location>
        <begin position="80"/>
        <end position="103"/>
    </location>
</feature>
<evidence type="ECO:0000259" key="12">
    <source>
        <dbReference type="PROSITE" id="PS50262"/>
    </source>
</evidence>
<evidence type="ECO:0000256" key="5">
    <source>
        <dbReference type="ARBA" id="ARBA00023040"/>
    </source>
</evidence>
<dbReference type="CDD" id="cd00637">
    <property type="entry name" value="7tm_classA_rhodopsin-like"/>
    <property type="match status" value="1"/>
</dbReference>
<dbReference type="Proteomes" id="UP001159427">
    <property type="component" value="Unassembled WGS sequence"/>
</dbReference>
<dbReference type="Gene3D" id="1.20.1070.10">
    <property type="entry name" value="Rhodopsin 7-helix transmembrane proteins"/>
    <property type="match status" value="1"/>
</dbReference>
<evidence type="ECO:0000313" key="13">
    <source>
        <dbReference type="EMBL" id="CAH3046833.1"/>
    </source>
</evidence>
<organism evidence="13 14">
    <name type="scientific">Porites evermanni</name>
    <dbReference type="NCBI Taxonomy" id="104178"/>
    <lineage>
        <taxon>Eukaryota</taxon>
        <taxon>Metazoa</taxon>
        <taxon>Cnidaria</taxon>
        <taxon>Anthozoa</taxon>
        <taxon>Hexacorallia</taxon>
        <taxon>Scleractinia</taxon>
        <taxon>Fungiina</taxon>
        <taxon>Poritidae</taxon>
        <taxon>Porites</taxon>
    </lineage>
</organism>
<dbReference type="EMBL" id="CALNXI010000783">
    <property type="protein sequence ID" value="CAH3046833.1"/>
    <property type="molecule type" value="Genomic_DNA"/>
</dbReference>
<keyword evidence="8" id="KW-0325">Glycoprotein</keyword>
<name>A0ABN8NAX6_9CNID</name>
<keyword evidence="2" id="KW-1003">Cell membrane</keyword>
<keyword evidence="14" id="KW-1185">Reference proteome</keyword>
<dbReference type="PRINTS" id="PR00237">
    <property type="entry name" value="GPCRRHODOPSN"/>
</dbReference>
<dbReference type="PROSITE" id="PS50262">
    <property type="entry name" value="G_PROTEIN_RECEP_F1_2"/>
    <property type="match status" value="1"/>
</dbReference>
<accession>A0ABN8NAX6</accession>
<feature type="transmembrane region" description="Helical" evidence="11">
    <location>
        <begin position="144"/>
        <end position="172"/>
    </location>
</feature>
<dbReference type="PANTHER" id="PTHR24246">
    <property type="entry name" value="OLFACTORY RECEPTOR AND ADENOSINE RECEPTOR"/>
    <property type="match status" value="1"/>
</dbReference>
<evidence type="ECO:0000256" key="11">
    <source>
        <dbReference type="SAM" id="Phobius"/>
    </source>
</evidence>
<evidence type="ECO:0000256" key="6">
    <source>
        <dbReference type="ARBA" id="ARBA00023136"/>
    </source>
</evidence>
<comment type="similarity">
    <text evidence="10">Belongs to the G-protein coupled receptor 1 family.</text>
</comment>
<feature type="transmembrane region" description="Helical" evidence="11">
    <location>
        <begin position="6"/>
        <end position="24"/>
    </location>
</feature>
<evidence type="ECO:0000256" key="2">
    <source>
        <dbReference type="ARBA" id="ARBA00022475"/>
    </source>
</evidence>
<dbReference type="SUPFAM" id="SSF81321">
    <property type="entry name" value="Family A G protein-coupled receptor-like"/>
    <property type="match status" value="1"/>
</dbReference>
<comment type="subcellular location">
    <subcellularLocation>
        <location evidence="1">Cell membrane</location>
        <topology evidence="1">Multi-pass membrane protein</topology>
    </subcellularLocation>
</comment>
<reference evidence="13 14" key="1">
    <citation type="submission" date="2022-05" db="EMBL/GenBank/DDBJ databases">
        <authorList>
            <consortium name="Genoscope - CEA"/>
            <person name="William W."/>
        </authorList>
    </citation>
    <scope>NUCLEOTIDE SEQUENCE [LARGE SCALE GENOMIC DNA]</scope>
</reference>
<evidence type="ECO:0000256" key="4">
    <source>
        <dbReference type="ARBA" id="ARBA00022989"/>
    </source>
</evidence>
<keyword evidence="4 11" id="KW-1133">Transmembrane helix</keyword>
<comment type="caution">
    <text evidence="13">The sequence shown here is derived from an EMBL/GenBank/DDBJ whole genome shotgun (WGS) entry which is preliminary data.</text>
</comment>
<dbReference type="InterPro" id="IPR000276">
    <property type="entry name" value="GPCR_Rhodpsn"/>
</dbReference>